<evidence type="ECO:0000313" key="1">
    <source>
        <dbReference type="EMBL" id="GFY23696.1"/>
    </source>
</evidence>
<accession>A0A8X6VWJ4</accession>
<reference evidence="1" key="1">
    <citation type="submission" date="2020-08" db="EMBL/GenBank/DDBJ databases">
        <title>Multicomponent nature underlies the extraordinary mechanical properties of spider dragline silk.</title>
        <authorList>
            <person name="Kono N."/>
            <person name="Nakamura H."/>
            <person name="Mori M."/>
            <person name="Yoshida Y."/>
            <person name="Ohtoshi R."/>
            <person name="Malay A.D."/>
            <person name="Moran D.A.P."/>
            <person name="Tomita M."/>
            <person name="Numata K."/>
            <person name="Arakawa K."/>
        </authorList>
    </citation>
    <scope>NUCLEOTIDE SEQUENCE</scope>
</reference>
<proteinExistence type="predicted"/>
<comment type="caution">
    <text evidence="1">The sequence shown here is derived from an EMBL/GenBank/DDBJ whole genome shotgun (WGS) entry which is preliminary data.</text>
</comment>
<name>A0A8X6VWJ4_TRICX</name>
<protein>
    <submittedName>
        <fullName evidence="1">Uncharacterized protein</fullName>
    </submittedName>
</protein>
<evidence type="ECO:0000313" key="2">
    <source>
        <dbReference type="Proteomes" id="UP000887159"/>
    </source>
</evidence>
<sequence length="70" mass="8016">MRNDRFEMNHPLYMAGVQALDTSSRAQDHQAAITTQMIDEYLFSMHCKVTKSIGDGPYNFEPWSSDEDDA</sequence>
<gene>
    <name evidence="1" type="ORF">TNCV_1629781</name>
</gene>
<dbReference type="AlphaFoldDB" id="A0A8X6VWJ4"/>
<organism evidence="1 2">
    <name type="scientific">Trichonephila clavipes</name>
    <name type="common">Golden silk orbweaver</name>
    <name type="synonym">Nephila clavipes</name>
    <dbReference type="NCBI Taxonomy" id="2585209"/>
    <lineage>
        <taxon>Eukaryota</taxon>
        <taxon>Metazoa</taxon>
        <taxon>Ecdysozoa</taxon>
        <taxon>Arthropoda</taxon>
        <taxon>Chelicerata</taxon>
        <taxon>Arachnida</taxon>
        <taxon>Araneae</taxon>
        <taxon>Araneomorphae</taxon>
        <taxon>Entelegynae</taxon>
        <taxon>Araneoidea</taxon>
        <taxon>Nephilidae</taxon>
        <taxon>Trichonephila</taxon>
    </lineage>
</organism>
<dbReference type="Proteomes" id="UP000887159">
    <property type="component" value="Unassembled WGS sequence"/>
</dbReference>
<dbReference type="EMBL" id="BMAU01021366">
    <property type="protein sequence ID" value="GFY23696.1"/>
    <property type="molecule type" value="Genomic_DNA"/>
</dbReference>
<keyword evidence="2" id="KW-1185">Reference proteome</keyword>